<name>A0A507EKB3_9FUNG</name>
<proteinExistence type="predicted"/>
<evidence type="ECO:0000313" key="2">
    <source>
        <dbReference type="Proteomes" id="UP000320333"/>
    </source>
</evidence>
<evidence type="ECO:0000313" key="1">
    <source>
        <dbReference type="EMBL" id="TPX64252.1"/>
    </source>
</evidence>
<accession>A0A507EKB3</accession>
<protein>
    <recommendedName>
        <fullName evidence="3">Adenylate kinase</fullName>
    </recommendedName>
</protein>
<dbReference type="EMBL" id="QEAP01000555">
    <property type="protein sequence ID" value="TPX64252.1"/>
    <property type="molecule type" value="Genomic_DNA"/>
</dbReference>
<dbReference type="InterPro" id="IPR027417">
    <property type="entry name" value="P-loop_NTPase"/>
</dbReference>
<reference evidence="1 2" key="1">
    <citation type="journal article" date="2019" name="Sci. Rep.">
        <title>Comparative genomics of chytrid fungi reveal insights into the obligate biotrophic and pathogenic lifestyle of Synchytrium endobioticum.</title>
        <authorList>
            <person name="van de Vossenberg B.T.L.H."/>
            <person name="Warris S."/>
            <person name="Nguyen H.D.T."/>
            <person name="van Gent-Pelzer M.P.E."/>
            <person name="Joly D.L."/>
            <person name="van de Geest H.C."/>
            <person name="Bonants P.J.M."/>
            <person name="Smith D.S."/>
            <person name="Levesque C.A."/>
            <person name="van der Lee T.A.J."/>
        </authorList>
    </citation>
    <scope>NUCLEOTIDE SEQUENCE [LARGE SCALE GENOMIC DNA]</scope>
    <source>
        <strain evidence="1 2">CBS 675.73</strain>
    </source>
</reference>
<dbReference type="SUPFAM" id="SSF52540">
    <property type="entry name" value="P-loop containing nucleoside triphosphate hydrolases"/>
    <property type="match status" value="1"/>
</dbReference>
<sequence>MPPTLDQLPHPVHIRIVGFSGSGKSTLGQLVHQRAALFTAANYKRGFVMDGFWKSIHPIVMPQVNVIIELDYPFHVNMWRLLKRTFWRCWTKERLWEAGCQETFWRSFVCVWDVDNIFGHYLRSFWRAKVSKSDLSKARLREDWLREGWMGPTSDLVAPDQVWRGERLLIRFKHPAELEAWLNG</sequence>
<comment type="caution">
    <text evidence="1">The sequence shown here is derived from an EMBL/GenBank/DDBJ whole genome shotgun (WGS) entry which is preliminary data.</text>
</comment>
<gene>
    <name evidence="1" type="ORF">CcCBS67573_g08452</name>
</gene>
<dbReference type="Proteomes" id="UP000320333">
    <property type="component" value="Unassembled WGS sequence"/>
</dbReference>
<organism evidence="1 2">
    <name type="scientific">Chytriomyces confervae</name>
    <dbReference type="NCBI Taxonomy" id="246404"/>
    <lineage>
        <taxon>Eukaryota</taxon>
        <taxon>Fungi</taxon>
        <taxon>Fungi incertae sedis</taxon>
        <taxon>Chytridiomycota</taxon>
        <taxon>Chytridiomycota incertae sedis</taxon>
        <taxon>Chytridiomycetes</taxon>
        <taxon>Chytridiales</taxon>
        <taxon>Chytriomycetaceae</taxon>
        <taxon>Chytriomyces</taxon>
    </lineage>
</organism>
<dbReference type="AlphaFoldDB" id="A0A507EKB3"/>
<keyword evidence="2" id="KW-1185">Reference proteome</keyword>
<dbReference type="OrthoDB" id="2093003at2759"/>
<evidence type="ECO:0008006" key="3">
    <source>
        <dbReference type="Google" id="ProtNLM"/>
    </source>
</evidence>